<evidence type="ECO:0000256" key="5">
    <source>
        <dbReference type="ARBA" id="ARBA00022967"/>
    </source>
</evidence>
<dbReference type="GO" id="GO:0004129">
    <property type="term" value="F:cytochrome-c oxidase activity"/>
    <property type="evidence" value="ECO:0007669"/>
    <property type="project" value="InterPro"/>
</dbReference>
<feature type="domain" description="Heme-copper oxidase subunit III family profile" evidence="10">
    <location>
        <begin position="4"/>
        <end position="261"/>
    </location>
</feature>
<dbReference type="SUPFAM" id="SSF81452">
    <property type="entry name" value="Cytochrome c oxidase subunit III-like"/>
    <property type="match status" value="1"/>
</dbReference>
<keyword evidence="7 9" id="KW-0472">Membrane</keyword>
<gene>
    <name evidence="11" type="primary">COX3</name>
</gene>
<dbReference type="InterPro" id="IPR024791">
    <property type="entry name" value="Cyt_c/ubiquinol_Oxase_su3"/>
</dbReference>
<keyword evidence="4 8" id="KW-0812">Transmembrane</keyword>
<comment type="similarity">
    <text evidence="2 8">Belongs to the cytochrome c oxidase subunit 3 family.</text>
</comment>
<feature type="transmembrane region" description="Helical" evidence="9">
    <location>
        <begin position="40"/>
        <end position="58"/>
    </location>
</feature>
<protein>
    <recommendedName>
        <fullName evidence="3 8">Cytochrome c oxidase subunit 3</fullName>
    </recommendedName>
</protein>
<dbReference type="PANTHER" id="PTHR11403:SF7">
    <property type="entry name" value="CYTOCHROME C OXIDASE SUBUNIT 3"/>
    <property type="match status" value="1"/>
</dbReference>
<keyword evidence="8 11" id="KW-0496">Mitochondrion</keyword>
<dbReference type="Pfam" id="PF00510">
    <property type="entry name" value="COX3"/>
    <property type="match status" value="1"/>
</dbReference>
<dbReference type="GeneID" id="55631399"/>
<dbReference type="FunFam" id="1.20.120.80:FF:000002">
    <property type="entry name" value="Cytochrome c oxidase subunit 3"/>
    <property type="match status" value="1"/>
</dbReference>
<dbReference type="InterPro" id="IPR035973">
    <property type="entry name" value="Cyt_c_oxidase_su3-like_sf"/>
</dbReference>
<dbReference type="GO" id="GO:0006123">
    <property type="term" value="P:mitochondrial electron transport, cytochrome c to oxygen"/>
    <property type="evidence" value="ECO:0007669"/>
    <property type="project" value="TreeGrafter"/>
</dbReference>
<dbReference type="PANTHER" id="PTHR11403">
    <property type="entry name" value="CYTOCHROME C OXIDASE SUBUNIT III"/>
    <property type="match status" value="1"/>
</dbReference>
<feature type="transmembrane region" description="Helical" evidence="9">
    <location>
        <begin position="239"/>
        <end position="258"/>
    </location>
</feature>
<feature type="transmembrane region" description="Helical" evidence="9">
    <location>
        <begin position="159"/>
        <end position="176"/>
    </location>
</feature>
<dbReference type="CTD" id="4514"/>
<evidence type="ECO:0000256" key="7">
    <source>
        <dbReference type="ARBA" id="ARBA00023136"/>
    </source>
</evidence>
<evidence type="ECO:0000256" key="3">
    <source>
        <dbReference type="ARBA" id="ARBA00015944"/>
    </source>
</evidence>
<comment type="subcellular location">
    <subcellularLocation>
        <location evidence="1">Membrane</location>
        <topology evidence="1">Multi-pass membrane protein</topology>
    </subcellularLocation>
</comment>
<dbReference type="GO" id="GO:0005739">
    <property type="term" value="C:mitochondrion"/>
    <property type="evidence" value="ECO:0007669"/>
    <property type="project" value="TreeGrafter"/>
</dbReference>
<organism evidence="11">
    <name type="scientific">Rhynchium aff. brunneum GX</name>
    <dbReference type="NCBI Taxonomy" id="2742728"/>
    <lineage>
        <taxon>Eukaryota</taxon>
        <taxon>Metazoa</taxon>
        <taxon>Ecdysozoa</taxon>
        <taxon>Arthropoda</taxon>
        <taxon>Hexapoda</taxon>
        <taxon>Insecta</taxon>
        <taxon>Pterygota</taxon>
        <taxon>Neoptera</taxon>
        <taxon>Endopterygota</taxon>
        <taxon>Hymenoptera</taxon>
        <taxon>Apocrita</taxon>
        <taxon>Aculeata</taxon>
        <taxon>Vespoidea</taxon>
        <taxon>Vespidae</taxon>
        <taxon>Eumeninae</taxon>
        <taxon>Rhynchium</taxon>
    </lineage>
</organism>
<dbReference type="AlphaFoldDB" id="A0A6M9ATP0"/>
<evidence type="ECO:0000256" key="6">
    <source>
        <dbReference type="ARBA" id="ARBA00022989"/>
    </source>
</evidence>
<feature type="transmembrane region" description="Helical" evidence="9">
    <location>
        <begin position="12"/>
        <end position="34"/>
    </location>
</feature>
<dbReference type="InterPro" id="IPR013833">
    <property type="entry name" value="Cyt_c_oxidase_su3_a-hlx"/>
</dbReference>
<geneLocation type="mitochondrion" evidence="11"/>
<dbReference type="EMBL" id="MK051032">
    <property type="protein sequence ID" value="QKK69342.1"/>
    <property type="molecule type" value="Genomic_DNA"/>
</dbReference>
<dbReference type="PROSITE" id="PS50253">
    <property type="entry name" value="COX3"/>
    <property type="match status" value="1"/>
</dbReference>
<dbReference type="CDD" id="cd01665">
    <property type="entry name" value="Cyt_c_Oxidase_III"/>
    <property type="match status" value="1"/>
</dbReference>
<evidence type="ECO:0000256" key="8">
    <source>
        <dbReference type="RuleBase" id="RU003375"/>
    </source>
</evidence>
<proteinExistence type="inferred from homology"/>
<dbReference type="InterPro" id="IPR000298">
    <property type="entry name" value="Cyt_c_oxidase-like_su3"/>
</dbReference>
<evidence type="ECO:0000256" key="4">
    <source>
        <dbReference type="ARBA" id="ARBA00022692"/>
    </source>
</evidence>
<dbReference type="Gene3D" id="1.10.287.70">
    <property type="match status" value="1"/>
</dbReference>
<keyword evidence="5" id="KW-1278">Translocase</keyword>
<dbReference type="Gene3D" id="1.20.120.80">
    <property type="entry name" value="Cytochrome c oxidase, subunit III, four-helix bundle"/>
    <property type="match status" value="1"/>
</dbReference>
<evidence type="ECO:0000313" key="11">
    <source>
        <dbReference type="EMBL" id="QKK69342.1"/>
    </source>
</evidence>
<feature type="transmembrane region" description="Helical" evidence="9">
    <location>
        <begin position="196"/>
        <end position="218"/>
    </location>
</feature>
<accession>A0A6M9ATP0</accession>
<feature type="transmembrane region" description="Helical" evidence="9">
    <location>
        <begin position="79"/>
        <end position="102"/>
    </location>
</feature>
<evidence type="ECO:0000259" key="10">
    <source>
        <dbReference type="PROSITE" id="PS50253"/>
    </source>
</evidence>
<comment type="function">
    <text evidence="8">Component of the cytochrome c oxidase, the last enzyme in the mitochondrial electron transport chain which drives oxidative phosphorylation. The respiratory chain contains 3 multisubunit complexes succinate dehydrogenase (complex II, CII), ubiquinol-cytochrome c oxidoreductase (cytochrome b-c1 complex, complex III, CIII) and cytochrome c oxidase (complex IV, CIV), that cooperate to transfer electrons derived from NADH and succinate to molecular oxygen, creating an electrochemical gradient over the inner membrane that drives transmembrane transport and the ATP synthase. Cytochrome c oxidase is the component of the respiratory chain that catalyzes the reduction of oxygen to water. Electrons originating from reduced cytochrome c in the intermembrane space (IMS) are transferred via the dinuclear copper A center (CU(A)) of subunit 2 and heme A of subunit 1 to the active site in subunit 1, a binuclear center (BNC) formed by heme A3 and copper B (CU(B)). The BNC reduces molecular oxygen to 2 water molecules using 4 electrons from cytochrome c in the IMS and 4 protons from the mitochondrial matrix.</text>
</comment>
<sequence length="261" mass="31288">MNLSNHPYHIVSISPWPIFLSFNIMFLFIGMIKWFYFQNFYLIISSMILMMLILFQWWRDVIREGTYQGCHTSYVMKNLRLGMILFITSEIFFFISLFWAYFHSSLAPSIEIGLMWPPKGIKMFNPYDIPLLNSIILISSGMTISWSHYSMISNKFKKSFFSLIQTIILGFIFSFFQYIEYYQAPFTISDSCFGSIFFLTTGFHGIHVIIGNMFLMICALRIFLNHFSKNHHLGFEAAIWYWHFVDIVWLFVYTWIYWWSF</sequence>
<dbReference type="RefSeq" id="YP_009859770.1">
    <property type="nucleotide sequence ID" value="NC_048885.1"/>
</dbReference>
<dbReference type="GO" id="GO:0016020">
    <property type="term" value="C:membrane"/>
    <property type="evidence" value="ECO:0007669"/>
    <property type="project" value="UniProtKB-SubCell"/>
</dbReference>
<dbReference type="InterPro" id="IPR033945">
    <property type="entry name" value="Cyt_c_oxase_su3_dom"/>
</dbReference>
<reference evidence="11" key="1">
    <citation type="submission" date="2018-10" db="EMBL/GenBank/DDBJ databases">
        <title>Mitochondrial genome of four interrelated genera and Comparative analysis in the family Vespidae (Hymenoptera: Vespidae).</title>
        <authorList>
            <person name="Zhang Q.-H."/>
            <person name="Li T.-J."/>
        </authorList>
    </citation>
    <scope>NUCLEOTIDE SEQUENCE</scope>
</reference>
<feature type="transmembrane region" description="Helical" evidence="9">
    <location>
        <begin position="129"/>
        <end position="147"/>
    </location>
</feature>
<name>A0A6M9ATP0_9HYME</name>
<keyword evidence="6 9" id="KW-1133">Transmembrane helix</keyword>
<evidence type="ECO:0000256" key="1">
    <source>
        <dbReference type="ARBA" id="ARBA00004141"/>
    </source>
</evidence>
<evidence type="ECO:0000256" key="9">
    <source>
        <dbReference type="SAM" id="Phobius"/>
    </source>
</evidence>
<evidence type="ECO:0000256" key="2">
    <source>
        <dbReference type="ARBA" id="ARBA00010581"/>
    </source>
</evidence>